<evidence type="ECO:0000313" key="2">
    <source>
        <dbReference type="EMBL" id="MBF4766865.1"/>
    </source>
</evidence>
<keyword evidence="3" id="KW-1185">Reference proteome</keyword>
<dbReference type="GO" id="GO:0016810">
    <property type="term" value="F:hydrolase activity, acting on carbon-nitrogen (but not peptide) bonds"/>
    <property type="evidence" value="ECO:0007669"/>
    <property type="project" value="InterPro"/>
</dbReference>
<dbReference type="SUPFAM" id="SSF88713">
    <property type="entry name" value="Glycoside hydrolase/deacetylase"/>
    <property type="match status" value="1"/>
</dbReference>
<dbReference type="GO" id="GO:0005975">
    <property type="term" value="P:carbohydrate metabolic process"/>
    <property type="evidence" value="ECO:0007669"/>
    <property type="project" value="InterPro"/>
</dbReference>
<sequence length="236" mass="25656">MSGIATGAGILIAAQLGPGLVTIPWLRRTAMPRLHGLGRPNHVALTFDDGPDPRSAPRFLDLLARRGVRATFFLLGTHVRANADLVVEMAALGHELAVHGWDHGCLAVKRPLVLDEQILRAKDTIENVTQASVRHYRPPYGWLTGEGVLAARRHGLRTVLWTAWGRDWSATSTPASIVARVESGMLPGATVLLHDTDRTSAPGSWRHTLAATERLLDRWDAESLQVGPLAEHGRVA</sequence>
<dbReference type="Pfam" id="PF01522">
    <property type="entry name" value="Polysacc_deac_1"/>
    <property type="match status" value="1"/>
</dbReference>
<dbReference type="InterPro" id="IPR011330">
    <property type="entry name" value="Glyco_hydro/deAcase_b/a-brl"/>
</dbReference>
<dbReference type="RefSeq" id="WP_194695010.1">
    <property type="nucleotide sequence ID" value="NZ_JADKPO010000003.1"/>
</dbReference>
<dbReference type="PANTHER" id="PTHR10587">
    <property type="entry name" value="GLYCOSYL TRANSFERASE-RELATED"/>
    <property type="match status" value="1"/>
</dbReference>
<dbReference type="InterPro" id="IPR002509">
    <property type="entry name" value="NODB_dom"/>
</dbReference>
<gene>
    <name evidence="2" type="ORF">ISU10_03670</name>
</gene>
<dbReference type="InterPro" id="IPR050248">
    <property type="entry name" value="Polysacc_deacetylase_ArnD"/>
</dbReference>
<comment type="caution">
    <text evidence="2">The sequence shown here is derived from an EMBL/GenBank/DDBJ whole genome shotgun (WGS) entry which is preliminary data.</text>
</comment>
<evidence type="ECO:0000259" key="1">
    <source>
        <dbReference type="PROSITE" id="PS51677"/>
    </source>
</evidence>
<reference evidence="2" key="1">
    <citation type="submission" date="2020-11" db="EMBL/GenBank/DDBJ databases">
        <title>Nocardioides cynanchi sp. nov., isolated from soil of rhizosphere of Cynanchum wilfordii.</title>
        <authorList>
            <person name="Lee J.-S."/>
            <person name="Suh M.K."/>
            <person name="Kim J.-S."/>
        </authorList>
    </citation>
    <scope>NUCLEOTIDE SEQUENCE</scope>
    <source>
        <strain evidence="2">KCTC 19276</strain>
    </source>
</reference>
<dbReference type="CDD" id="cd10959">
    <property type="entry name" value="CE4_NodB_like_3"/>
    <property type="match status" value="1"/>
</dbReference>
<dbReference type="PANTHER" id="PTHR10587:SF137">
    <property type="entry name" value="4-DEOXY-4-FORMAMIDO-L-ARABINOSE-PHOSPHOUNDECAPRENOL DEFORMYLASE ARND-RELATED"/>
    <property type="match status" value="1"/>
</dbReference>
<organism evidence="2 3">
    <name type="scientific">Nocardioides agariphilus</name>
    <dbReference type="NCBI Taxonomy" id="433664"/>
    <lineage>
        <taxon>Bacteria</taxon>
        <taxon>Bacillati</taxon>
        <taxon>Actinomycetota</taxon>
        <taxon>Actinomycetes</taxon>
        <taxon>Propionibacteriales</taxon>
        <taxon>Nocardioidaceae</taxon>
        <taxon>Nocardioides</taxon>
    </lineage>
</organism>
<name>A0A930VLD0_9ACTN</name>
<proteinExistence type="predicted"/>
<protein>
    <submittedName>
        <fullName evidence="2">Polysaccharide deacetylase family protein</fullName>
    </submittedName>
</protein>
<dbReference type="Gene3D" id="3.20.20.370">
    <property type="entry name" value="Glycoside hydrolase/deacetylase"/>
    <property type="match status" value="1"/>
</dbReference>
<dbReference type="EMBL" id="JADKPO010000003">
    <property type="protein sequence ID" value="MBF4766865.1"/>
    <property type="molecule type" value="Genomic_DNA"/>
</dbReference>
<feature type="domain" description="NodB homology" evidence="1">
    <location>
        <begin position="41"/>
        <end position="227"/>
    </location>
</feature>
<dbReference type="AlphaFoldDB" id="A0A930VLD0"/>
<accession>A0A930VLD0</accession>
<evidence type="ECO:0000313" key="3">
    <source>
        <dbReference type="Proteomes" id="UP000660668"/>
    </source>
</evidence>
<dbReference type="Proteomes" id="UP000660668">
    <property type="component" value="Unassembled WGS sequence"/>
</dbReference>
<dbReference type="PROSITE" id="PS51677">
    <property type="entry name" value="NODB"/>
    <property type="match status" value="1"/>
</dbReference>